<dbReference type="EMBL" id="FOKU01000008">
    <property type="protein sequence ID" value="SFC28037.1"/>
    <property type="molecule type" value="Genomic_DNA"/>
</dbReference>
<evidence type="ECO:0000313" key="3">
    <source>
        <dbReference type="EMBL" id="SHL34788.1"/>
    </source>
</evidence>
<accession>A0A1M6ZW97</accession>
<keyword evidence="5" id="KW-1185">Reference proteome</keyword>
<name>A0A1M6ZW97_9FLAO</name>
<proteinExistence type="predicted"/>
<reference evidence="3 4" key="1">
    <citation type="submission" date="2016-11" db="EMBL/GenBank/DDBJ databases">
        <authorList>
            <person name="Varghese N."/>
            <person name="Submissions S."/>
        </authorList>
    </citation>
    <scope>NUCLEOTIDE SEQUENCE [LARGE SCALE GENOMIC DNA]</scope>
    <source>
        <strain evidence="3 4">CGMCC 1.12174</strain>
        <strain evidence="2 5">DSM 26351</strain>
    </source>
</reference>
<protein>
    <submittedName>
        <fullName evidence="3">Uncharacterized protein</fullName>
    </submittedName>
</protein>
<gene>
    <name evidence="2" type="ORF">SAMN04487891_108100</name>
    <name evidence="3" type="ORF">SAMN05216293_3267</name>
</gene>
<evidence type="ECO:0000313" key="4">
    <source>
        <dbReference type="Proteomes" id="UP000184031"/>
    </source>
</evidence>
<comment type="caution">
    <text evidence="3">The sequence shown here is derived from an EMBL/GenBank/DDBJ whole genome shotgun (WGS) entry which is preliminary data.</text>
</comment>
<evidence type="ECO:0000313" key="2">
    <source>
        <dbReference type="EMBL" id="SFC28037.1"/>
    </source>
</evidence>
<organism evidence="3 4">
    <name type="scientific">Flagellimonas taeanensis</name>
    <dbReference type="NCBI Taxonomy" id="1005926"/>
    <lineage>
        <taxon>Bacteria</taxon>
        <taxon>Pseudomonadati</taxon>
        <taxon>Bacteroidota</taxon>
        <taxon>Flavobacteriia</taxon>
        <taxon>Flavobacteriales</taxon>
        <taxon>Flavobacteriaceae</taxon>
        <taxon>Flagellimonas</taxon>
    </lineage>
</organism>
<dbReference type="AlphaFoldDB" id="A0A1M6ZW97"/>
<sequence>MDLVKEIIQNSAIGPLHSTFKGIVVALFISIVSSLLIMLTLLILHGSTLTFHYGY</sequence>
<dbReference type="Proteomes" id="UP000184031">
    <property type="component" value="Unassembled WGS sequence"/>
</dbReference>
<dbReference type="EMBL" id="FRAT01000009">
    <property type="protein sequence ID" value="SHL34788.1"/>
    <property type="molecule type" value="Genomic_DNA"/>
</dbReference>
<dbReference type="Proteomes" id="UP000198940">
    <property type="component" value="Unassembled WGS sequence"/>
</dbReference>
<evidence type="ECO:0000256" key="1">
    <source>
        <dbReference type="SAM" id="Phobius"/>
    </source>
</evidence>
<keyword evidence="1" id="KW-0472">Membrane</keyword>
<keyword evidence="1" id="KW-0812">Transmembrane</keyword>
<keyword evidence="1" id="KW-1133">Transmembrane helix</keyword>
<feature type="transmembrane region" description="Helical" evidence="1">
    <location>
        <begin position="20"/>
        <end position="44"/>
    </location>
</feature>
<dbReference type="RefSeq" id="WP_178340537.1">
    <property type="nucleotide sequence ID" value="NZ_FRAT01000009.1"/>
</dbReference>
<evidence type="ECO:0000313" key="5">
    <source>
        <dbReference type="Proteomes" id="UP000198940"/>
    </source>
</evidence>